<evidence type="ECO:0000256" key="1">
    <source>
        <dbReference type="SAM" id="MobiDB-lite"/>
    </source>
</evidence>
<protein>
    <submittedName>
        <fullName evidence="2">Uncharacterized protein</fullName>
    </submittedName>
</protein>
<accession>A0ABD3WN87</accession>
<gene>
    <name evidence="2" type="ORF">ACJMK2_033398</name>
</gene>
<feature type="compositionally biased region" description="Polar residues" evidence="1">
    <location>
        <begin position="25"/>
        <end position="39"/>
    </location>
</feature>
<feature type="compositionally biased region" description="Low complexity" evidence="1">
    <location>
        <begin position="102"/>
        <end position="122"/>
    </location>
</feature>
<reference evidence="2 3" key="1">
    <citation type="submission" date="2024-11" db="EMBL/GenBank/DDBJ databases">
        <title>Chromosome-level genome assembly of the freshwater bivalve Anodonta woodiana.</title>
        <authorList>
            <person name="Chen X."/>
        </authorList>
    </citation>
    <scope>NUCLEOTIDE SEQUENCE [LARGE SCALE GENOMIC DNA]</scope>
    <source>
        <strain evidence="2">MN2024</strain>
        <tissue evidence="2">Gills</tissue>
    </source>
</reference>
<name>A0ABD3WN87_SINWO</name>
<feature type="compositionally biased region" description="Low complexity" evidence="1">
    <location>
        <begin position="13"/>
        <end position="23"/>
    </location>
</feature>
<evidence type="ECO:0000313" key="3">
    <source>
        <dbReference type="Proteomes" id="UP001634394"/>
    </source>
</evidence>
<dbReference type="AlphaFoldDB" id="A0ABD3WN87"/>
<evidence type="ECO:0000313" key="2">
    <source>
        <dbReference type="EMBL" id="KAL3875451.1"/>
    </source>
</evidence>
<feature type="compositionally biased region" description="Polar residues" evidence="1">
    <location>
        <begin position="92"/>
        <end position="101"/>
    </location>
</feature>
<keyword evidence="3" id="KW-1185">Reference proteome</keyword>
<dbReference type="EMBL" id="JBJQND010000005">
    <property type="protein sequence ID" value="KAL3875451.1"/>
    <property type="molecule type" value="Genomic_DNA"/>
</dbReference>
<feature type="region of interest" description="Disordered" evidence="1">
    <location>
        <begin position="13"/>
        <end position="43"/>
    </location>
</feature>
<comment type="caution">
    <text evidence="2">The sequence shown here is derived from an EMBL/GenBank/DDBJ whole genome shotgun (WGS) entry which is preliminary data.</text>
</comment>
<sequence>MLRNQPPLCKTTVSTSKVTVESTINDKSSTSTDMQTQTAEPRPTSVALSSLMTDLQSLASNVSRTVTEFTTMGKTPIEPTTDIEVSRTVTEPSFSGQTYSKASSETATVSNVSTTTNEQTSTRQLFTSRSRETTTASN</sequence>
<feature type="region of interest" description="Disordered" evidence="1">
    <location>
        <begin position="92"/>
        <end position="138"/>
    </location>
</feature>
<feature type="compositionally biased region" description="Polar residues" evidence="1">
    <location>
        <begin position="123"/>
        <end position="138"/>
    </location>
</feature>
<organism evidence="2 3">
    <name type="scientific">Sinanodonta woodiana</name>
    <name type="common">Chinese pond mussel</name>
    <name type="synonym">Anodonta woodiana</name>
    <dbReference type="NCBI Taxonomy" id="1069815"/>
    <lineage>
        <taxon>Eukaryota</taxon>
        <taxon>Metazoa</taxon>
        <taxon>Spiralia</taxon>
        <taxon>Lophotrochozoa</taxon>
        <taxon>Mollusca</taxon>
        <taxon>Bivalvia</taxon>
        <taxon>Autobranchia</taxon>
        <taxon>Heteroconchia</taxon>
        <taxon>Palaeoheterodonta</taxon>
        <taxon>Unionida</taxon>
        <taxon>Unionoidea</taxon>
        <taxon>Unionidae</taxon>
        <taxon>Unioninae</taxon>
        <taxon>Sinanodonta</taxon>
    </lineage>
</organism>
<proteinExistence type="predicted"/>
<dbReference type="Proteomes" id="UP001634394">
    <property type="component" value="Unassembled WGS sequence"/>
</dbReference>